<protein>
    <recommendedName>
        <fullName evidence="3">Methyl-coenzyme M reductase operon protein C</fullName>
    </recommendedName>
</protein>
<evidence type="ECO:0000256" key="2">
    <source>
        <dbReference type="ARBA" id="ARBA00025920"/>
    </source>
</evidence>
<organism evidence="4 6">
    <name type="scientific">Methanothermococcus okinawensis</name>
    <dbReference type="NCBI Taxonomy" id="155863"/>
    <lineage>
        <taxon>Archaea</taxon>
        <taxon>Methanobacteriati</taxon>
        <taxon>Methanobacteriota</taxon>
        <taxon>Methanomada group</taxon>
        <taxon>Methanococci</taxon>
        <taxon>Methanococcales</taxon>
        <taxon>Methanococcaceae</taxon>
        <taxon>Methanothermococcus</taxon>
    </lineage>
</organism>
<dbReference type="EMBL" id="DQUO01000068">
    <property type="protein sequence ID" value="HIP91826.1"/>
    <property type="molecule type" value="Genomic_DNA"/>
</dbReference>
<accession>A0A833E1F2</accession>
<name>A0A833E1F2_9EURY</name>
<reference evidence="4" key="1">
    <citation type="journal article" date="2020" name="ISME J.">
        <title>Gammaproteobacteria mediating utilization of methyl-, sulfur- and petroleum organic compounds in deep ocean hydrothermal plumes.</title>
        <authorList>
            <person name="Zhou Z."/>
            <person name="Liu Y."/>
            <person name="Pan J."/>
            <person name="Cron B.R."/>
            <person name="Toner B.M."/>
            <person name="Anantharaman K."/>
            <person name="Breier J.A."/>
            <person name="Dick G.J."/>
            <person name="Li M."/>
        </authorList>
    </citation>
    <scope>NUCLEOTIDE SEQUENCE</scope>
    <source>
        <strain evidence="4">SZUA-1453</strain>
        <strain evidence="5">SZUA-1471</strain>
    </source>
</reference>
<evidence type="ECO:0000313" key="6">
    <source>
        <dbReference type="Proteomes" id="UP000643554"/>
    </source>
</evidence>
<gene>
    <name evidence="4" type="primary">mcrC</name>
    <name evidence="4" type="ORF">EYH15_01680</name>
    <name evidence="5" type="ORF">EYH21_05985</name>
</gene>
<dbReference type="Pfam" id="PF04609">
    <property type="entry name" value="MCR_C"/>
    <property type="match status" value="1"/>
</dbReference>
<dbReference type="AlphaFoldDB" id="A0A833E1F2"/>
<comment type="caution">
    <text evidence="4">The sequence shown here is derived from an EMBL/GenBank/DDBJ whole genome shotgun (WGS) entry which is preliminary data.</text>
</comment>
<evidence type="ECO:0000313" key="4">
    <source>
        <dbReference type="EMBL" id="HIP84187.1"/>
    </source>
</evidence>
<evidence type="ECO:0000256" key="3">
    <source>
        <dbReference type="PIRNR" id="PIRNR003137"/>
    </source>
</evidence>
<dbReference type="Proteomes" id="UP000643554">
    <property type="component" value="Unassembled WGS sequence"/>
</dbReference>
<dbReference type="Proteomes" id="UP000618343">
    <property type="component" value="Unassembled WGS sequence"/>
</dbReference>
<dbReference type="EMBL" id="DQUI01000027">
    <property type="protein sequence ID" value="HIP84187.1"/>
    <property type="molecule type" value="Genomic_DNA"/>
</dbReference>
<dbReference type="NCBIfam" id="TIGR03264">
    <property type="entry name" value="met_CoM_red_C"/>
    <property type="match status" value="1"/>
</dbReference>
<evidence type="ECO:0000313" key="5">
    <source>
        <dbReference type="EMBL" id="HIP91826.1"/>
    </source>
</evidence>
<comment type="subunit">
    <text evidence="2 3">MCR is composed of three subunits: alpha, beta, and gamma. The function of proteins C and D is not known.</text>
</comment>
<dbReference type="GO" id="GO:0015948">
    <property type="term" value="P:methanogenesis"/>
    <property type="evidence" value="ECO:0007669"/>
    <property type="project" value="UniProtKB-UniRule"/>
</dbReference>
<proteinExistence type="predicted"/>
<dbReference type="InterPro" id="IPR026327">
    <property type="entry name" value="Me_CoM_Rdtase_prot-C-like"/>
</dbReference>
<keyword evidence="1 3" id="KW-0484">Methanogenesis</keyword>
<evidence type="ECO:0000256" key="1">
    <source>
        <dbReference type="ARBA" id="ARBA00022994"/>
    </source>
</evidence>
<dbReference type="PIRSF" id="PIRSF003137">
    <property type="entry name" value="McrC"/>
    <property type="match status" value="1"/>
</dbReference>
<sequence>MPVGRREQIIDCRAVMGLGEGGGLAQRGTFAEALRNDVVVVAMSPGRRHITKPVCEITYGIREAGIQTSVLVLNAGSGIPHDSPHGSLGSTFGIKPEEAEQINRHKLCIVHFGNVKSHIVYKGRLFLRYVKIPTIVVCQTPVDMEDFAKVGVKTRDVMPLEPVTKGTIVDIVSGVVRGESPPQSKIDEIITKIKANLKDIKDKR</sequence>
<dbReference type="InterPro" id="IPR007687">
    <property type="entry name" value="Me_CoM_Rdtase_prot-C"/>
</dbReference>